<keyword evidence="7" id="KW-0712">Selenocysteine</keyword>
<evidence type="ECO:0000256" key="3">
    <source>
        <dbReference type="ARBA" id="ARBA00018719"/>
    </source>
</evidence>
<feature type="binding site" evidence="13">
    <location>
        <position position="328"/>
    </location>
    <ligand>
        <name>FAD</name>
        <dbReference type="ChEBI" id="CHEBI:57692"/>
    </ligand>
</feature>
<dbReference type="GO" id="GO:0004362">
    <property type="term" value="F:glutathione-disulfide reductase (NADPH) activity"/>
    <property type="evidence" value="ECO:0007669"/>
    <property type="project" value="TreeGrafter"/>
</dbReference>
<evidence type="ECO:0000256" key="4">
    <source>
        <dbReference type="ARBA" id="ARBA00022630"/>
    </source>
</evidence>
<dbReference type="EC" id="1.8.1.9" evidence="2"/>
<comment type="function">
    <text evidence="11">Catalyzes the transfer of electrons from NADPH to thioredoxins TRX1, TRX2 and TRX3, which in turn act as reductants of disulfide containing proteins. Able to reduce nitroglutathione (GSNO), a compound involved in the transport of nitric oxide (NO); however, TRX1 is more efficient in reducing GSNO. Has no catalytic activity towards oxidized glutathione (GSSG).</text>
</comment>
<dbReference type="InterPro" id="IPR046952">
    <property type="entry name" value="GSHR/TRXR-like"/>
</dbReference>
<keyword evidence="13" id="KW-0520">NAD</keyword>
<dbReference type="Pfam" id="PF02852">
    <property type="entry name" value="Pyr_redox_dim"/>
    <property type="match status" value="1"/>
</dbReference>
<evidence type="ECO:0000259" key="17">
    <source>
        <dbReference type="Pfam" id="PF07992"/>
    </source>
</evidence>
<keyword evidence="19" id="KW-1185">Reference proteome</keyword>
<evidence type="ECO:0000256" key="11">
    <source>
        <dbReference type="ARBA" id="ARBA00053237"/>
    </source>
</evidence>
<dbReference type="EMBL" id="CDMY01001040">
    <property type="protein sequence ID" value="CEM39538.1"/>
    <property type="molecule type" value="Genomic_DNA"/>
</dbReference>
<keyword evidence="8 15" id="KW-0560">Oxidoreductase</keyword>
<dbReference type="Proteomes" id="UP000041254">
    <property type="component" value="Unassembled WGS sequence"/>
</dbReference>
<name>A0A0G4H6S1_VITBC</name>
<dbReference type="InterPro" id="IPR016156">
    <property type="entry name" value="FAD/NAD-linked_Rdtase_dimer_sf"/>
</dbReference>
<evidence type="ECO:0000256" key="14">
    <source>
        <dbReference type="PIRSR" id="PIRSR000350-4"/>
    </source>
</evidence>
<dbReference type="STRING" id="1169540.A0A0G4H6S1"/>
<feature type="disulfide bond" description="Redox-active" evidence="14">
    <location>
        <begin position="59"/>
        <end position="64"/>
    </location>
</feature>
<keyword evidence="4 15" id="KW-0285">Flavoprotein</keyword>
<protein>
    <recommendedName>
        <fullName evidence="3">Thioredoxin reductase</fullName>
        <ecNumber evidence="2">1.8.1.9</ecNumber>
    </recommendedName>
</protein>
<evidence type="ECO:0000256" key="15">
    <source>
        <dbReference type="RuleBase" id="RU003691"/>
    </source>
</evidence>
<sequence>MDSEMDGAERYDYDLIVIGGGSGGMACAKESAMQGAKVALFDFVKPSTQGTKWGLGGTCVNVGCVPKKLMHYGALLGGKLHHDAAKYGWQVGKDVKHDWATLVQTVQNHVKSLNFSYRSGLRVANVTYINALAKFTSPHHITYTLKGKEPTTVSGHYFLIATGGRPQIPPESEVPGALELSITSDDIFSLKRPPGKTLVVGASYIALECAGFLTELGFPVTVAVRSILLRGFDRQCSEKVGEMMFNLGTRFKMQVTPKRMSKTPDGQVEVAFSNGDVEAFDTVLYATGRHADTKGLGLDKAGLKTAANGKFECVHEQTNVPHIFAVGDVLFGKPELTPVAIQAGEILARRLFAQSEARMDYENVPTTIFTPFEYGCVGISEEIAIERYGENDIETYLFEFMPLELAAAHREKHPQACTSEMDVDLPPPCLAKLVCVSSLGERVMGFHYVGQNAGEMTQGFALAVRLGAKKHDFDTLVGIHPTDAESFTAMTVTRGSGESWVATGGCGGGKCG</sequence>
<dbReference type="GO" id="GO:0045454">
    <property type="term" value="P:cell redox homeostasis"/>
    <property type="evidence" value="ECO:0007669"/>
    <property type="project" value="InterPro"/>
</dbReference>
<dbReference type="InterPro" id="IPR001100">
    <property type="entry name" value="Pyr_nuc-diS_OxRdtase"/>
</dbReference>
<dbReference type="SUPFAM" id="SSF51905">
    <property type="entry name" value="FAD/NAD(P)-binding domain"/>
    <property type="match status" value="1"/>
</dbReference>
<feature type="domain" description="Pyridine nucleotide-disulphide oxidoreductase dimerisation" evidence="16">
    <location>
        <begin position="364"/>
        <end position="489"/>
    </location>
</feature>
<dbReference type="InterPro" id="IPR023753">
    <property type="entry name" value="FAD/NAD-binding_dom"/>
</dbReference>
<dbReference type="Pfam" id="PF07992">
    <property type="entry name" value="Pyr_redox_2"/>
    <property type="match status" value="1"/>
</dbReference>
<evidence type="ECO:0000259" key="16">
    <source>
        <dbReference type="Pfam" id="PF02852"/>
    </source>
</evidence>
<gene>
    <name evidence="18" type="ORF">Vbra_10740</name>
</gene>
<dbReference type="NCBIfam" id="TIGR01438">
    <property type="entry name" value="TGR"/>
    <property type="match status" value="1"/>
</dbReference>
<dbReference type="GO" id="GO:0005739">
    <property type="term" value="C:mitochondrion"/>
    <property type="evidence" value="ECO:0007669"/>
    <property type="project" value="TreeGrafter"/>
</dbReference>
<dbReference type="PROSITE" id="PS00076">
    <property type="entry name" value="PYRIDINE_REDOX_1"/>
    <property type="match status" value="1"/>
</dbReference>
<evidence type="ECO:0000313" key="19">
    <source>
        <dbReference type="Proteomes" id="UP000041254"/>
    </source>
</evidence>
<accession>A0A0G4H6S1</accession>
<evidence type="ECO:0000256" key="7">
    <source>
        <dbReference type="ARBA" id="ARBA00022933"/>
    </source>
</evidence>
<dbReference type="VEuPathDB" id="CryptoDB:Vbra_10740"/>
<evidence type="ECO:0000313" key="18">
    <source>
        <dbReference type="EMBL" id="CEM39538.1"/>
    </source>
</evidence>
<dbReference type="InterPro" id="IPR006338">
    <property type="entry name" value="Thioredoxin/glutathione_Rdtase"/>
</dbReference>
<evidence type="ECO:0000256" key="13">
    <source>
        <dbReference type="PIRSR" id="PIRSR000350-3"/>
    </source>
</evidence>
<dbReference type="PRINTS" id="PR00411">
    <property type="entry name" value="PNDRDTASEI"/>
</dbReference>
<feature type="binding site" evidence="13">
    <location>
        <position position="288"/>
    </location>
    <ligand>
        <name>NAD(+)</name>
        <dbReference type="ChEBI" id="CHEBI:57540"/>
    </ligand>
</feature>
<comment type="cofactor">
    <cofactor evidence="13">
        <name>FAD</name>
        <dbReference type="ChEBI" id="CHEBI:57692"/>
    </cofactor>
    <text evidence="13">Binds 1 FAD per subunit.</text>
</comment>
<keyword evidence="13" id="KW-0547">Nucleotide-binding</keyword>
<dbReference type="InterPro" id="IPR004099">
    <property type="entry name" value="Pyr_nucl-diS_OxRdtase_dimer"/>
</dbReference>
<dbReference type="OMA" id="NYHKLAD"/>
<dbReference type="GO" id="GO:0006749">
    <property type="term" value="P:glutathione metabolic process"/>
    <property type="evidence" value="ECO:0007669"/>
    <property type="project" value="TreeGrafter"/>
</dbReference>
<keyword evidence="6" id="KW-0521">NADP</keyword>
<keyword evidence="9" id="KW-1015">Disulfide bond</keyword>
<organism evidence="18 19">
    <name type="scientific">Vitrella brassicaformis (strain CCMP3155)</name>
    <dbReference type="NCBI Taxonomy" id="1169540"/>
    <lineage>
        <taxon>Eukaryota</taxon>
        <taxon>Sar</taxon>
        <taxon>Alveolata</taxon>
        <taxon>Colpodellida</taxon>
        <taxon>Vitrellaceae</taxon>
        <taxon>Vitrella</taxon>
    </lineage>
</organism>
<dbReference type="PANTHER" id="PTHR42737">
    <property type="entry name" value="GLUTATHIONE REDUCTASE"/>
    <property type="match status" value="1"/>
</dbReference>
<evidence type="ECO:0000256" key="9">
    <source>
        <dbReference type="ARBA" id="ARBA00023157"/>
    </source>
</evidence>
<evidence type="ECO:0000256" key="6">
    <source>
        <dbReference type="ARBA" id="ARBA00022857"/>
    </source>
</evidence>
<dbReference type="InterPro" id="IPR012999">
    <property type="entry name" value="Pyr_OxRdtase_I_AS"/>
</dbReference>
<feature type="binding site" evidence="13">
    <location>
        <begin position="201"/>
        <end position="208"/>
    </location>
    <ligand>
        <name>NAD(+)</name>
        <dbReference type="ChEBI" id="CHEBI:57540"/>
    </ligand>
</feature>
<comment type="similarity">
    <text evidence="1 15">Belongs to the class-I pyridine nucleotide-disulfide oxidoreductase family.</text>
</comment>
<feature type="binding site" evidence="13">
    <location>
        <position position="68"/>
    </location>
    <ligand>
        <name>FAD</name>
        <dbReference type="ChEBI" id="CHEBI:57692"/>
    </ligand>
</feature>
<dbReference type="GO" id="GO:0050660">
    <property type="term" value="F:flavin adenine dinucleotide binding"/>
    <property type="evidence" value="ECO:0007669"/>
    <property type="project" value="InterPro"/>
</dbReference>
<evidence type="ECO:0000256" key="10">
    <source>
        <dbReference type="ARBA" id="ARBA00023284"/>
    </source>
</evidence>
<dbReference type="InterPro" id="IPR036188">
    <property type="entry name" value="FAD/NAD-bd_sf"/>
</dbReference>
<dbReference type="SUPFAM" id="SSF55424">
    <property type="entry name" value="FAD/NAD-linked reductases, dimerisation (C-terminal) domain"/>
    <property type="match status" value="1"/>
</dbReference>
<evidence type="ECO:0000256" key="12">
    <source>
        <dbReference type="PIRSR" id="PIRSR000350-2"/>
    </source>
</evidence>
<keyword evidence="5 13" id="KW-0274">FAD</keyword>
<evidence type="ECO:0000256" key="1">
    <source>
        <dbReference type="ARBA" id="ARBA00007532"/>
    </source>
</evidence>
<dbReference type="OrthoDB" id="5956163at2759"/>
<feature type="domain" description="FAD/NAD(P)-binding" evidence="17">
    <location>
        <begin position="13"/>
        <end position="344"/>
    </location>
</feature>
<proteinExistence type="inferred from homology"/>
<evidence type="ECO:0000256" key="2">
    <source>
        <dbReference type="ARBA" id="ARBA00012610"/>
    </source>
</evidence>
<dbReference type="FunFam" id="3.50.50.60:FF:000190">
    <property type="entry name" value="Thioredoxin reductase"/>
    <property type="match status" value="1"/>
</dbReference>
<dbReference type="InParanoid" id="A0A0G4H6S1"/>
<dbReference type="PhylomeDB" id="A0A0G4H6S1"/>
<reference evidence="18 19" key="1">
    <citation type="submission" date="2014-11" db="EMBL/GenBank/DDBJ databases">
        <authorList>
            <person name="Zhu J."/>
            <person name="Qi W."/>
            <person name="Song R."/>
        </authorList>
    </citation>
    <scope>NUCLEOTIDE SEQUENCE [LARGE SCALE GENOMIC DNA]</scope>
</reference>
<dbReference type="GO" id="GO:0034599">
    <property type="term" value="P:cellular response to oxidative stress"/>
    <property type="evidence" value="ECO:0007669"/>
    <property type="project" value="TreeGrafter"/>
</dbReference>
<dbReference type="FunCoup" id="A0A0G4H6S1">
    <property type="interactions" value="197"/>
</dbReference>
<feature type="active site" description="Proton acceptor" evidence="12">
    <location>
        <position position="480"/>
    </location>
</feature>
<dbReference type="AlphaFoldDB" id="A0A0G4H6S1"/>
<evidence type="ECO:0000256" key="8">
    <source>
        <dbReference type="ARBA" id="ARBA00023002"/>
    </source>
</evidence>
<dbReference type="Gene3D" id="3.50.50.60">
    <property type="entry name" value="FAD/NAD(P)-binding domain"/>
    <property type="match status" value="1"/>
</dbReference>
<dbReference type="PIRSF" id="PIRSF000350">
    <property type="entry name" value="Mercury_reductase_MerA"/>
    <property type="match status" value="1"/>
</dbReference>
<keyword evidence="10 15" id="KW-0676">Redox-active center</keyword>
<dbReference type="GO" id="GO:0004791">
    <property type="term" value="F:thioredoxin-disulfide reductase (NADPH) activity"/>
    <property type="evidence" value="ECO:0007669"/>
    <property type="project" value="UniProtKB-EC"/>
</dbReference>
<dbReference type="PANTHER" id="PTHR42737:SF8">
    <property type="entry name" value="THIOREDOXIN-DISULFIDE REDUCTASE"/>
    <property type="match status" value="1"/>
</dbReference>
<evidence type="ECO:0000256" key="5">
    <source>
        <dbReference type="ARBA" id="ARBA00022827"/>
    </source>
</evidence>
<dbReference type="GO" id="GO:0005829">
    <property type="term" value="C:cytosol"/>
    <property type="evidence" value="ECO:0007669"/>
    <property type="project" value="TreeGrafter"/>
</dbReference>
<dbReference type="PRINTS" id="PR00368">
    <property type="entry name" value="FADPNR"/>
</dbReference>